<dbReference type="PANTHER" id="PTHR35894:SF1">
    <property type="entry name" value="PHOSPHORIBULOKINASE _ URIDINE KINASE FAMILY"/>
    <property type="match status" value="1"/>
</dbReference>
<feature type="domain" description="ORC1/DEAH AAA+ ATPase" evidence="2">
    <location>
        <begin position="120"/>
        <end position="247"/>
    </location>
</feature>
<evidence type="ECO:0000256" key="1">
    <source>
        <dbReference type="SAM" id="MobiDB-lite"/>
    </source>
</evidence>
<dbReference type="Pfam" id="PF13401">
    <property type="entry name" value="AAA_22"/>
    <property type="match status" value="1"/>
</dbReference>
<dbReference type="AlphaFoldDB" id="A0A9X2M8Z9"/>
<proteinExistence type="predicted"/>
<gene>
    <name evidence="3" type="ORF">NQU54_40830</name>
</gene>
<dbReference type="EMBL" id="JANIIC010000072">
    <property type="protein sequence ID" value="MCQ8835219.1"/>
    <property type="molecule type" value="Genomic_DNA"/>
</dbReference>
<dbReference type="PANTHER" id="PTHR35894">
    <property type="entry name" value="GENERAL SECRETION PATHWAY PROTEIN A-RELATED"/>
    <property type="match status" value="1"/>
</dbReference>
<feature type="compositionally biased region" description="Polar residues" evidence="1">
    <location>
        <begin position="49"/>
        <end position="72"/>
    </location>
</feature>
<dbReference type="SUPFAM" id="SSF52540">
    <property type="entry name" value="P-loop containing nucleoside triphosphate hydrolases"/>
    <property type="match status" value="1"/>
</dbReference>
<comment type="caution">
    <text evidence="3">The sequence shown here is derived from an EMBL/GenBank/DDBJ whole genome shotgun (WGS) entry which is preliminary data.</text>
</comment>
<dbReference type="InterPro" id="IPR027417">
    <property type="entry name" value="P-loop_NTPase"/>
</dbReference>
<evidence type="ECO:0000313" key="3">
    <source>
        <dbReference type="EMBL" id="MCQ8835219.1"/>
    </source>
</evidence>
<sequence>MTSDNPVQDRLDELDGRETSARLLWSGRCGWPAAGSTTSGPPGRPCVSRSASTGGPNTPRPNWTTPSPTWSGRTDVDRQTDGALGFTRMPFGKDLAPSMLHRHSSHAQAVARITWCIGERALGVITGEVGAGKTVAVRASLSQLDHPRHKVIYMANPAVGVAGIHHAIVTSLGGVPRPHKSTLIPQATDLLATENNERGRVPILIIEEAHLLDHEQLEAIRMLTNDEMDSSSPLACLLIGQPTLRHKIKLGVLAALEQRIQVRYNMPSMTGEETASYLVHHLALAGRSDTLFTDDAITLIHDPRLSPRRQQPRRPGPAVRLRRRRSPSSTRPAHAPPSPKLPPNDDRAHPGHHQHPSDPMKIKQPAGTPPAGSLHPRTSPSGVANPSRF</sequence>
<organism evidence="3 4">
    <name type="scientific">Streptomyces malaysiensis subsp. samsunensis</name>
    <dbReference type="NCBI Taxonomy" id="459658"/>
    <lineage>
        <taxon>Bacteria</taxon>
        <taxon>Bacillati</taxon>
        <taxon>Actinomycetota</taxon>
        <taxon>Actinomycetes</taxon>
        <taxon>Kitasatosporales</taxon>
        <taxon>Streptomycetaceae</taxon>
        <taxon>Streptomyces</taxon>
        <taxon>Streptomyces violaceusniger group</taxon>
    </lineage>
</organism>
<dbReference type="InterPro" id="IPR052026">
    <property type="entry name" value="ExeA_AAA_ATPase_DNA-bind"/>
</dbReference>
<dbReference type="InterPro" id="IPR049945">
    <property type="entry name" value="AAA_22"/>
</dbReference>
<dbReference type="GO" id="GO:0016887">
    <property type="term" value="F:ATP hydrolysis activity"/>
    <property type="evidence" value="ECO:0007669"/>
    <property type="project" value="InterPro"/>
</dbReference>
<keyword evidence="4" id="KW-1185">Reference proteome</keyword>
<accession>A0A9X2M8Z9</accession>
<dbReference type="Proteomes" id="UP001142400">
    <property type="component" value="Unassembled WGS sequence"/>
</dbReference>
<dbReference type="Gene3D" id="3.40.50.300">
    <property type="entry name" value="P-loop containing nucleotide triphosphate hydrolases"/>
    <property type="match status" value="1"/>
</dbReference>
<reference evidence="3" key="1">
    <citation type="submission" date="2022-06" db="EMBL/GenBank/DDBJ databases">
        <title>WGS of actinobacteria.</title>
        <authorList>
            <person name="Thawai C."/>
        </authorList>
    </citation>
    <scope>NUCLEOTIDE SEQUENCE</scope>
    <source>
        <strain evidence="3">DSM 42010</strain>
    </source>
</reference>
<name>A0A9X2M8Z9_STRMQ</name>
<evidence type="ECO:0000259" key="2">
    <source>
        <dbReference type="Pfam" id="PF13401"/>
    </source>
</evidence>
<feature type="compositionally biased region" description="Polar residues" evidence="1">
    <location>
        <begin position="376"/>
        <end position="389"/>
    </location>
</feature>
<dbReference type="RefSeq" id="WP_257635400.1">
    <property type="nucleotide sequence ID" value="NZ_JANIIC010000072.1"/>
</dbReference>
<evidence type="ECO:0000313" key="4">
    <source>
        <dbReference type="Proteomes" id="UP001142400"/>
    </source>
</evidence>
<feature type="region of interest" description="Disordered" evidence="1">
    <location>
        <begin position="302"/>
        <end position="389"/>
    </location>
</feature>
<feature type="region of interest" description="Disordered" evidence="1">
    <location>
        <begin position="28"/>
        <end position="80"/>
    </location>
</feature>
<feature type="compositionally biased region" description="Basic and acidic residues" evidence="1">
    <location>
        <begin position="343"/>
        <end position="361"/>
    </location>
</feature>
<protein>
    <submittedName>
        <fullName evidence="3">AAA family ATPase</fullName>
    </submittedName>
</protein>